<dbReference type="AlphaFoldDB" id="A0AAJ6NN16"/>
<proteinExistence type="inferred from homology"/>
<gene>
    <name evidence="2" type="ORF">QI031_17060</name>
</gene>
<name>A0AAJ6NN16_9CYAN</name>
<dbReference type="SFLD" id="SFLDG01020">
    <property type="entry name" value="Terpene_Cyclase_Like_2"/>
    <property type="match status" value="1"/>
</dbReference>
<comment type="cofactor">
    <cofactor evidence="1">
        <name>Mg(2+)</name>
        <dbReference type="ChEBI" id="CHEBI:18420"/>
    </cofactor>
</comment>
<keyword evidence="1" id="KW-0456">Lyase</keyword>
<dbReference type="SFLD" id="SFLDS00005">
    <property type="entry name" value="Isoprenoid_Synthase_Type_I"/>
    <property type="match status" value="1"/>
</dbReference>
<sequence length="328" mass="38409">MNEIIFPDLYCPFPSKINKYVDVMENCSLEWVRRFDLLANESSYQRFSKSKFFLLAAHAYPECQLEELKIANNWLSWVFIWDDQCDLSELGKQPKVVKMFHKRFLEILHGAELTSQDIPLSHALRDLRQQTLQRASKEWFVHLVHGFEEWFHGYAQEATIRAQKIVPDVNTYILLRRSSVGVNIFLTLTELCHQFTVNNFLRNHHLLNQIKLMTGQIIAWSNDIFSAHREMASGDVHNLVLVLSYYQKITVEEAMNKVAAMHDQEVKYLLNLEASIQSFGEELDAQIAAYISGCHAWIRSNLDWYFSSDRYQTVKRLELVESLELVEV</sequence>
<dbReference type="Proteomes" id="UP001223520">
    <property type="component" value="Chromosome"/>
</dbReference>
<dbReference type="KEGG" id="hbq:QI031_17060"/>
<dbReference type="GO" id="GO:0010333">
    <property type="term" value="F:terpene synthase activity"/>
    <property type="evidence" value="ECO:0007669"/>
    <property type="project" value="InterPro"/>
</dbReference>
<dbReference type="PANTHER" id="PTHR35201">
    <property type="entry name" value="TERPENE SYNTHASE"/>
    <property type="match status" value="1"/>
</dbReference>
<organism evidence="2 3">
    <name type="scientific">Halotia branconii CENA392</name>
    <dbReference type="NCBI Taxonomy" id="1539056"/>
    <lineage>
        <taxon>Bacteria</taxon>
        <taxon>Bacillati</taxon>
        <taxon>Cyanobacteriota</taxon>
        <taxon>Cyanophyceae</taxon>
        <taxon>Nostocales</taxon>
        <taxon>Nodulariaceae</taxon>
        <taxon>Halotia</taxon>
    </lineage>
</organism>
<dbReference type="EMBL" id="CP124543">
    <property type="protein sequence ID" value="WGV23530.1"/>
    <property type="molecule type" value="Genomic_DNA"/>
</dbReference>
<evidence type="ECO:0000256" key="1">
    <source>
        <dbReference type="RuleBase" id="RU366034"/>
    </source>
</evidence>
<protein>
    <recommendedName>
        <fullName evidence="1">Terpene synthase</fullName>
        <ecNumber evidence="1">4.2.3.-</ecNumber>
    </recommendedName>
</protein>
<reference evidence="2 3" key="1">
    <citation type="journal article" date="2023" name="Limnol Oceanogr Lett">
        <title>Environmental adaptations by the intertidal Antarctic cyanobacterium Halotia branconii CENA392 as revealed using long-read genome sequencing.</title>
        <authorList>
            <person name="Dextro R.B."/>
            <person name="Delbaje E."/>
            <person name="Freitas P.N.N."/>
            <person name="Geraldes V."/>
            <person name="Pinto E."/>
            <person name="Long P.F."/>
            <person name="Fiore M.F."/>
        </authorList>
    </citation>
    <scope>NUCLEOTIDE SEQUENCE [LARGE SCALE GENOMIC DNA]</scope>
    <source>
        <strain evidence="2 3">CENA392</strain>
    </source>
</reference>
<dbReference type="GO" id="GO:0046872">
    <property type="term" value="F:metal ion binding"/>
    <property type="evidence" value="ECO:0007669"/>
    <property type="project" value="UniProtKB-KW"/>
</dbReference>
<evidence type="ECO:0000313" key="2">
    <source>
        <dbReference type="EMBL" id="WGV23530.1"/>
    </source>
</evidence>
<dbReference type="RefSeq" id="WP_281480856.1">
    <property type="nucleotide sequence ID" value="NZ_CP124543.1"/>
</dbReference>
<evidence type="ECO:0000313" key="3">
    <source>
        <dbReference type="Proteomes" id="UP001223520"/>
    </source>
</evidence>
<accession>A0AAJ6NN16</accession>
<dbReference type="SUPFAM" id="SSF48576">
    <property type="entry name" value="Terpenoid synthases"/>
    <property type="match status" value="1"/>
</dbReference>
<dbReference type="InterPro" id="IPR034686">
    <property type="entry name" value="Terpene_cyclase-like_2"/>
</dbReference>
<keyword evidence="1" id="KW-0460">Magnesium</keyword>
<comment type="similarity">
    <text evidence="1">Belongs to the terpene synthase family.</text>
</comment>
<keyword evidence="1" id="KW-0479">Metal-binding</keyword>
<dbReference type="InterPro" id="IPR008949">
    <property type="entry name" value="Isoprenoid_synthase_dom_sf"/>
</dbReference>
<dbReference type="Pfam" id="PF19086">
    <property type="entry name" value="Terpene_syn_C_2"/>
    <property type="match status" value="1"/>
</dbReference>
<dbReference type="PANTHER" id="PTHR35201:SF4">
    <property type="entry name" value="BETA-PINACENE SYNTHASE-RELATED"/>
    <property type="match status" value="1"/>
</dbReference>
<dbReference type="Gene3D" id="1.10.600.10">
    <property type="entry name" value="Farnesyl Diphosphate Synthase"/>
    <property type="match status" value="1"/>
</dbReference>
<dbReference type="EC" id="4.2.3.-" evidence="1"/>
<keyword evidence="3" id="KW-1185">Reference proteome</keyword>